<dbReference type="SMART" id="SM00184">
    <property type="entry name" value="RING"/>
    <property type="match status" value="1"/>
</dbReference>
<keyword evidence="11 18" id="KW-0863">Zinc-finger</keyword>
<dbReference type="InterPro" id="IPR001841">
    <property type="entry name" value="Znf_RING"/>
</dbReference>
<evidence type="ECO:0000256" key="5">
    <source>
        <dbReference type="ARBA" id="ARBA00012483"/>
    </source>
</evidence>
<accession>A0A6A2YXJ7</accession>
<dbReference type="AlphaFoldDB" id="A0A6A2YXJ7"/>
<dbReference type="GO" id="GO:0061630">
    <property type="term" value="F:ubiquitin protein ligase activity"/>
    <property type="evidence" value="ECO:0007669"/>
    <property type="project" value="UniProtKB-EC"/>
</dbReference>
<keyword evidence="7" id="KW-0962">Peroxisome biogenesis</keyword>
<dbReference type="CDD" id="cd16527">
    <property type="entry name" value="RING-HC_PEX10"/>
    <property type="match status" value="1"/>
</dbReference>
<evidence type="ECO:0000256" key="12">
    <source>
        <dbReference type="ARBA" id="ARBA00022786"/>
    </source>
</evidence>
<dbReference type="Proteomes" id="UP000436088">
    <property type="component" value="Unassembled WGS sequence"/>
</dbReference>
<evidence type="ECO:0000313" key="21">
    <source>
        <dbReference type="Proteomes" id="UP000436088"/>
    </source>
</evidence>
<feature type="domain" description="RING-type" evidence="19">
    <location>
        <begin position="204"/>
        <end position="241"/>
    </location>
</feature>
<keyword evidence="12" id="KW-0833">Ubl conjugation pathway</keyword>
<evidence type="ECO:0000256" key="7">
    <source>
        <dbReference type="ARBA" id="ARBA00022593"/>
    </source>
</evidence>
<dbReference type="EMBL" id="VEPZ02001252">
    <property type="protein sequence ID" value="KAE8684060.1"/>
    <property type="molecule type" value="Genomic_DNA"/>
</dbReference>
<evidence type="ECO:0000256" key="6">
    <source>
        <dbReference type="ARBA" id="ARBA00022448"/>
    </source>
</evidence>
<dbReference type="PANTHER" id="PTHR23350">
    <property type="entry name" value="PEROXISOME ASSEMBLY PROTEIN 10"/>
    <property type="match status" value="1"/>
</dbReference>
<keyword evidence="14" id="KW-0653">Protein transport</keyword>
<dbReference type="Pfam" id="PF04757">
    <property type="entry name" value="Pex2_Pex12"/>
    <property type="match status" value="1"/>
</dbReference>
<dbReference type="PANTHER" id="PTHR23350:SF0">
    <property type="entry name" value="PEROXISOME BIOGENESIS FACTOR 10"/>
    <property type="match status" value="1"/>
</dbReference>
<dbReference type="InterPro" id="IPR017907">
    <property type="entry name" value="Znf_RING_CS"/>
</dbReference>
<dbReference type="GO" id="GO:0008270">
    <property type="term" value="F:zinc ion binding"/>
    <property type="evidence" value="ECO:0007669"/>
    <property type="project" value="UniProtKB-KW"/>
</dbReference>
<comment type="catalytic activity">
    <reaction evidence="1">
        <text>S-ubiquitinyl-[E2 ubiquitin-conjugating enzyme]-L-cysteine + [acceptor protein]-L-lysine = [E2 ubiquitin-conjugating enzyme]-L-cysteine + N(6)-ubiquitinyl-[acceptor protein]-L-lysine.</text>
        <dbReference type="EC" id="2.3.2.27"/>
    </reaction>
</comment>
<dbReference type="GO" id="GO:0005778">
    <property type="term" value="C:peroxisomal membrane"/>
    <property type="evidence" value="ECO:0007669"/>
    <property type="project" value="UniProtKB-SubCell"/>
</dbReference>
<organism evidence="20 21">
    <name type="scientific">Hibiscus syriacus</name>
    <name type="common">Rose of Sharon</name>
    <dbReference type="NCBI Taxonomy" id="106335"/>
    <lineage>
        <taxon>Eukaryota</taxon>
        <taxon>Viridiplantae</taxon>
        <taxon>Streptophyta</taxon>
        <taxon>Embryophyta</taxon>
        <taxon>Tracheophyta</taxon>
        <taxon>Spermatophyta</taxon>
        <taxon>Magnoliopsida</taxon>
        <taxon>eudicotyledons</taxon>
        <taxon>Gunneridae</taxon>
        <taxon>Pentapetalae</taxon>
        <taxon>rosids</taxon>
        <taxon>malvids</taxon>
        <taxon>Malvales</taxon>
        <taxon>Malvaceae</taxon>
        <taxon>Malvoideae</taxon>
        <taxon>Hibiscus</taxon>
    </lineage>
</organism>
<evidence type="ECO:0000256" key="1">
    <source>
        <dbReference type="ARBA" id="ARBA00000900"/>
    </source>
</evidence>
<dbReference type="InterPro" id="IPR013083">
    <property type="entry name" value="Znf_RING/FYVE/PHD"/>
</dbReference>
<evidence type="ECO:0000256" key="17">
    <source>
        <dbReference type="ARBA" id="ARBA00023140"/>
    </source>
</evidence>
<evidence type="ECO:0000256" key="14">
    <source>
        <dbReference type="ARBA" id="ARBA00022927"/>
    </source>
</evidence>
<evidence type="ECO:0000256" key="2">
    <source>
        <dbReference type="ARBA" id="ARBA00004585"/>
    </source>
</evidence>
<dbReference type="EC" id="2.3.2.27" evidence="5"/>
<dbReference type="InterPro" id="IPR025654">
    <property type="entry name" value="PEX2/10"/>
</dbReference>
<dbReference type="Gene3D" id="3.30.40.10">
    <property type="entry name" value="Zinc/RING finger domain, C3HC4 (zinc finger)"/>
    <property type="match status" value="1"/>
</dbReference>
<comment type="pathway">
    <text evidence="3">Protein modification; protein ubiquitination.</text>
</comment>
<gene>
    <name evidence="20" type="ORF">F3Y22_tig00111156pilonHSYRG00046</name>
</gene>
<evidence type="ECO:0000256" key="15">
    <source>
        <dbReference type="ARBA" id="ARBA00022989"/>
    </source>
</evidence>
<keyword evidence="21" id="KW-1185">Reference proteome</keyword>
<sequence length="287" mass="31947">MSSTVTLVLKEVESSTGTEIVLPSESTALVSALSRLKENCMESGCTQFRDGHLIRNRDTATATDAATAILYYMLPIAREFLQWVLRANLVFFYFEGLYYHISKRASGIRYVFIGKPSNQRPRYQILGIFLLLQICIVAAEGLRHSNLSSITSSIHQTSLGFRQNPSGQGLPVLNEEGNLISMEADRGTWVGESTSEPTAVVSKCTLWLSNRQPTATPCSHVFCWNCIIEWCNEKLECPLCRSEHIHKTHVSSCILLVKMYTKEKGLVCAIGDICIGTSYVPFPLAKL</sequence>
<keyword evidence="6" id="KW-0813">Transport</keyword>
<reference evidence="20" key="1">
    <citation type="submission" date="2019-09" db="EMBL/GenBank/DDBJ databases">
        <title>Draft genome information of white flower Hibiscus syriacus.</title>
        <authorList>
            <person name="Kim Y.-M."/>
        </authorList>
    </citation>
    <scope>NUCLEOTIDE SEQUENCE [LARGE SCALE GENOMIC DNA]</scope>
    <source>
        <strain evidence="20">YM2019G1</strain>
    </source>
</reference>
<dbReference type="GO" id="GO:0016558">
    <property type="term" value="P:protein import into peroxisome matrix"/>
    <property type="evidence" value="ECO:0007669"/>
    <property type="project" value="InterPro"/>
</dbReference>
<comment type="caution">
    <text evidence="20">The sequence shown here is derived from an EMBL/GenBank/DDBJ whole genome shotgun (WGS) entry which is preliminary data.</text>
</comment>
<dbReference type="PROSITE" id="PS00518">
    <property type="entry name" value="ZF_RING_1"/>
    <property type="match status" value="1"/>
</dbReference>
<dbReference type="InterPro" id="IPR006845">
    <property type="entry name" value="Pex_N"/>
</dbReference>
<proteinExistence type="inferred from homology"/>
<keyword evidence="13" id="KW-0862">Zinc</keyword>
<keyword evidence="10" id="KW-0479">Metal-binding</keyword>
<evidence type="ECO:0000256" key="13">
    <source>
        <dbReference type="ARBA" id="ARBA00022833"/>
    </source>
</evidence>
<evidence type="ECO:0000256" key="9">
    <source>
        <dbReference type="ARBA" id="ARBA00022692"/>
    </source>
</evidence>
<keyword evidence="16" id="KW-0472">Membrane</keyword>
<evidence type="ECO:0000256" key="8">
    <source>
        <dbReference type="ARBA" id="ARBA00022679"/>
    </source>
</evidence>
<evidence type="ECO:0000256" key="4">
    <source>
        <dbReference type="ARBA" id="ARBA00008704"/>
    </source>
</evidence>
<evidence type="ECO:0000313" key="20">
    <source>
        <dbReference type="EMBL" id="KAE8684060.1"/>
    </source>
</evidence>
<keyword evidence="8" id="KW-0808">Transferase</keyword>
<comment type="similarity">
    <text evidence="4">Belongs to the pex2/pex10/pex12 family.</text>
</comment>
<evidence type="ECO:0000256" key="3">
    <source>
        <dbReference type="ARBA" id="ARBA00004906"/>
    </source>
</evidence>
<comment type="subcellular location">
    <subcellularLocation>
        <location evidence="2">Peroxisome membrane</location>
        <topology evidence="2">Multi-pass membrane protein</topology>
    </subcellularLocation>
</comment>
<dbReference type="SUPFAM" id="SSF57850">
    <property type="entry name" value="RING/U-box"/>
    <property type="match status" value="1"/>
</dbReference>
<dbReference type="Pfam" id="PF13639">
    <property type="entry name" value="zf-RING_2"/>
    <property type="match status" value="1"/>
</dbReference>
<evidence type="ECO:0000259" key="19">
    <source>
        <dbReference type="PROSITE" id="PS50089"/>
    </source>
</evidence>
<protein>
    <recommendedName>
        <fullName evidence="5">RING-type E3 ubiquitin transferase</fullName>
        <ecNumber evidence="5">2.3.2.27</ecNumber>
    </recommendedName>
</protein>
<evidence type="ECO:0000256" key="11">
    <source>
        <dbReference type="ARBA" id="ARBA00022771"/>
    </source>
</evidence>
<name>A0A6A2YXJ7_HIBSY</name>
<dbReference type="PROSITE" id="PS50089">
    <property type="entry name" value="ZF_RING_2"/>
    <property type="match status" value="1"/>
</dbReference>
<keyword evidence="9" id="KW-0812">Transmembrane</keyword>
<keyword evidence="15" id="KW-1133">Transmembrane helix</keyword>
<keyword evidence="17" id="KW-0576">Peroxisome</keyword>
<evidence type="ECO:0000256" key="10">
    <source>
        <dbReference type="ARBA" id="ARBA00022723"/>
    </source>
</evidence>
<evidence type="ECO:0000256" key="16">
    <source>
        <dbReference type="ARBA" id="ARBA00023136"/>
    </source>
</evidence>
<evidence type="ECO:0000256" key="18">
    <source>
        <dbReference type="PROSITE-ProRule" id="PRU00175"/>
    </source>
</evidence>